<dbReference type="InterPro" id="IPR033655">
    <property type="entry name" value="TGS_RelA/SpoT"/>
</dbReference>
<dbReference type="InterPro" id="IPR006674">
    <property type="entry name" value="HD_domain"/>
</dbReference>
<dbReference type="SUPFAM" id="SSF55021">
    <property type="entry name" value="ACT-like"/>
    <property type="match status" value="1"/>
</dbReference>
<dbReference type="InterPro" id="IPR004811">
    <property type="entry name" value="RelA/Spo_fam"/>
</dbReference>
<dbReference type="SMART" id="SM00954">
    <property type="entry name" value="RelA_SpoT"/>
    <property type="match status" value="1"/>
</dbReference>
<sequence length="755" mass="85845">MNSYDQLVIVNPSSDFSSLNLVIEAFRNNINNISDVNIDDIHDEKFKLFKKAYNFSKLVHQGQKRESGEPYLTHPIEVAAIVAGLRMDCASIVAALLHDTVEDTLATLDDIKNEFGEEVAFIVDGLTKLGKLSFQSSEELEAENIRKMIVSMAKDIRVIIIKLADRLHNLRTLDFLTKEKQIKIAQETLDIYAPLANRLGIFFIKSELEDLSFKYLNPEAYKDLSFKINKKKAERENYIERVIGILKENLEKHNLKAEIYGRPKHFYSIYRKMIEQHVSFEDIYDLLALRIIVNTETECYETLGLVHSIWKPVSGRIKDYIAMPKANLYRSLHSTVIGPEGMRVEIQIRTKQMHFIDEFGIAAHWKYKENMSFEKSDLNQFNWLRQLVEYQKELKDPREFLDSVRIDLFQEEVYVFTPKGKVIALPKDSTPIDFAYYIHTEIGDKAMGAIVNGVIVPLRHKLSNGDIVEIITKEDHHPSKDWLKYAKSSKALSKIRSYIRQTERDESIIAGKEILEREFKKIGDRKIDFKEMVNLALQKLSIKDEEDLYAGVGYGKYLPSYIFLTAIPDFKKTGSLSLITKTTENVINRILKKIKPGARSHIRSRGEAVISPFGGDLLYKLAGCCRPIPGDDIIGFISRGRGVIVHKSDCKNIIGVDENRLIKVGWKAALESSASGLGFFETKIKIITEDKKGILANIATLISEKGANISKAQVRTLKDGRAVHLFDIEVKDNAQVDLIISGIKGVKGVIKVSRG</sequence>
<comment type="caution">
    <text evidence="6">The sequence shown here is derived from an EMBL/GenBank/DDBJ whole genome shotgun (WGS) entry which is preliminary data.</text>
</comment>
<dbReference type="GO" id="GO:0016787">
    <property type="term" value="F:hydrolase activity"/>
    <property type="evidence" value="ECO:0007669"/>
    <property type="project" value="UniProtKB-KW"/>
</dbReference>
<keyword evidence="6" id="KW-0378">Hydrolase</keyword>
<dbReference type="Gene3D" id="1.10.3210.10">
    <property type="entry name" value="Hypothetical protein af1432"/>
    <property type="match status" value="1"/>
</dbReference>
<proteinExistence type="inferred from homology"/>
<dbReference type="InterPro" id="IPR007685">
    <property type="entry name" value="RelA_SpoT"/>
</dbReference>
<reference evidence="6 7" key="1">
    <citation type="submission" date="2019-01" db="EMBL/GenBank/DDBJ databases">
        <title>Insights into ecological role of a new deltaproteobacterial order Candidatus Sinidesulfobacterales (Sva0485) by metagenomics and metatranscriptomics.</title>
        <authorList>
            <person name="Tan S."/>
            <person name="Liu J."/>
            <person name="Fang Y."/>
            <person name="Hedlund B.P."/>
            <person name="Lian Z.H."/>
            <person name="Huang L.Y."/>
            <person name="Li J.T."/>
            <person name="Huang L.N."/>
            <person name="Li W.J."/>
            <person name="Jiang H.C."/>
            <person name="Dong H.L."/>
            <person name="Shu W.S."/>
        </authorList>
    </citation>
    <scope>NUCLEOTIDE SEQUENCE [LARGE SCALE GENOMIC DNA]</scope>
    <source>
        <strain evidence="6">AP3</strain>
    </source>
</reference>
<dbReference type="SMART" id="SM00471">
    <property type="entry name" value="HDc"/>
    <property type="match status" value="1"/>
</dbReference>
<dbReference type="InterPro" id="IPR012676">
    <property type="entry name" value="TGS-like"/>
</dbReference>
<gene>
    <name evidence="6" type="ORF">EVJ47_04750</name>
</gene>
<dbReference type="InterPro" id="IPR004095">
    <property type="entry name" value="TGS"/>
</dbReference>
<dbReference type="AlphaFoldDB" id="A0A519BB14"/>
<accession>A0A519BB14</accession>
<dbReference type="Pfam" id="PF13291">
    <property type="entry name" value="ACT_4"/>
    <property type="match status" value="1"/>
</dbReference>
<evidence type="ECO:0000256" key="1">
    <source>
        <dbReference type="ARBA" id="ARBA00025704"/>
    </source>
</evidence>
<dbReference type="CDD" id="cd01668">
    <property type="entry name" value="TGS_RSH"/>
    <property type="match status" value="1"/>
</dbReference>
<dbReference type="NCBIfam" id="TIGR00691">
    <property type="entry name" value="spoT_relA"/>
    <property type="match status" value="1"/>
</dbReference>
<comment type="function">
    <text evidence="2">In eubacteria ppGpp (guanosine 3'-diphosphate 5'-diphosphate) is a mediator of the stringent response that coordinates a variety of cellular activities in response to changes in nutritional abundance.</text>
</comment>
<comment type="similarity">
    <text evidence="2">Belongs to the relA/spoT family.</text>
</comment>
<dbReference type="InterPro" id="IPR003607">
    <property type="entry name" value="HD/PDEase_dom"/>
</dbReference>
<dbReference type="FunFam" id="1.10.3210.10:FF:000001">
    <property type="entry name" value="GTP pyrophosphokinase RelA"/>
    <property type="match status" value="1"/>
</dbReference>
<organism evidence="6 7">
    <name type="scientific">Candidatus Acidulodesulfobacterium ferriphilum</name>
    <dbReference type="NCBI Taxonomy" id="2597223"/>
    <lineage>
        <taxon>Bacteria</taxon>
        <taxon>Deltaproteobacteria</taxon>
        <taxon>Candidatus Acidulodesulfobacterales</taxon>
        <taxon>Candidatus Acidulodesulfobacterium</taxon>
    </lineage>
</organism>
<name>A0A519BB14_9DELT</name>
<dbReference type="Pfam" id="PF04607">
    <property type="entry name" value="RelA_SpoT"/>
    <property type="match status" value="1"/>
</dbReference>
<dbReference type="CDD" id="cd05399">
    <property type="entry name" value="NT_Rel-Spo_like"/>
    <property type="match status" value="1"/>
</dbReference>
<dbReference type="InterPro" id="IPR012675">
    <property type="entry name" value="Beta-grasp_dom_sf"/>
</dbReference>
<dbReference type="Gene3D" id="3.30.460.10">
    <property type="entry name" value="Beta Polymerase, domain 2"/>
    <property type="match status" value="1"/>
</dbReference>
<evidence type="ECO:0000313" key="6">
    <source>
        <dbReference type="EMBL" id="RZD14481.1"/>
    </source>
</evidence>
<dbReference type="Pfam" id="PF02824">
    <property type="entry name" value="TGS"/>
    <property type="match status" value="1"/>
</dbReference>
<dbReference type="PANTHER" id="PTHR21262:SF31">
    <property type="entry name" value="GTP PYROPHOSPHOKINASE"/>
    <property type="match status" value="1"/>
</dbReference>
<dbReference type="Pfam" id="PF19296">
    <property type="entry name" value="RelA_AH_RIS"/>
    <property type="match status" value="1"/>
</dbReference>
<dbReference type="GO" id="GO:0015969">
    <property type="term" value="P:guanosine tetraphosphate metabolic process"/>
    <property type="evidence" value="ECO:0007669"/>
    <property type="project" value="InterPro"/>
</dbReference>
<dbReference type="PROSITE" id="PS51880">
    <property type="entry name" value="TGS"/>
    <property type="match status" value="1"/>
</dbReference>
<dbReference type="PROSITE" id="PS51831">
    <property type="entry name" value="HD"/>
    <property type="match status" value="1"/>
</dbReference>
<protein>
    <submittedName>
        <fullName evidence="6">Bifunctional (P)ppGpp synthetase/guanosine-3',5'-bis(Diphosphate) 3'-pyrophosphohydrolase</fullName>
    </submittedName>
</protein>
<dbReference type="PROSITE" id="PS51671">
    <property type="entry name" value="ACT"/>
    <property type="match status" value="1"/>
</dbReference>
<evidence type="ECO:0000259" key="3">
    <source>
        <dbReference type="PROSITE" id="PS51671"/>
    </source>
</evidence>
<evidence type="ECO:0000313" key="7">
    <source>
        <dbReference type="Proteomes" id="UP000320813"/>
    </source>
</evidence>
<dbReference type="CDD" id="cd00077">
    <property type="entry name" value="HDc"/>
    <property type="match status" value="1"/>
</dbReference>
<dbReference type="InterPro" id="IPR045600">
    <property type="entry name" value="RelA/SpoT_AH_RIS"/>
</dbReference>
<dbReference type="GO" id="GO:0005886">
    <property type="term" value="C:plasma membrane"/>
    <property type="evidence" value="ECO:0007669"/>
    <property type="project" value="TreeGrafter"/>
</dbReference>
<feature type="domain" description="ACT" evidence="3">
    <location>
        <begin position="683"/>
        <end position="755"/>
    </location>
</feature>
<dbReference type="SUPFAM" id="SSF109604">
    <property type="entry name" value="HD-domain/PDEase-like"/>
    <property type="match status" value="1"/>
</dbReference>
<dbReference type="Gene3D" id="3.30.70.260">
    <property type="match status" value="1"/>
</dbReference>
<dbReference type="EMBL" id="SGBD01000002">
    <property type="protein sequence ID" value="RZD14481.1"/>
    <property type="molecule type" value="Genomic_DNA"/>
</dbReference>
<dbReference type="SUPFAM" id="SSF81301">
    <property type="entry name" value="Nucleotidyltransferase"/>
    <property type="match status" value="1"/>
</dbReference>
<dbReference type="CDD" id="cd04876">
    <property type="entry name" value="ACT_RelA-SpoT"/>
    <property type="match status" value="1"/>
</dbReference>
<feature type="domain" description="TGS" evidence="5">
    <location>
        <begin position="411"/>
        <end position="472"/>
    </location>
</feature>
<evidence type="ECO:0000259" key="4">
    <source>
        <dbReference type="PROSITE" id="PS51831"/>
    </source>
</evidence>
<dbReference type="InterPro" id="IPR045865">
    <property type="entry name" value="ACT-like_dom_sf"/>
</dbReference>
<dbReference type="SUPFAM" id="SSF81271">
    <property type="entry name" value="TGS-like"/>
    <property type="match status" value="1"/>
</dbReference>
<evidence type="ECO:0000259" key="5">
    <source>
        <dbReference type="PROSITE" id="PS51880"/>
    </source>
</evidence>
<dbReference type="InterPro" id="IPR002912">
    <property type="entry name" value="ACT_dom"/>
</dbReference>
<dbReference type="FunFam" id="3.10.20.30:FF:000002">
    <property type="entry name" value="GTP pyrophosphokinase (RelA/SpoT)"/>
    <property type="match status" value="1"/>
</dbReference>
<comment type="pathway">
    <text evidence="1">Purine metabolism.</text>
</comment>
<dbReference type="Gene3D" id="3.10.20.30">
    <property type="match status" value="1"/>
</dbReference>
<dbReference type="Proteomes" id="UP000320813">
    <property type="component" value="Unassembled WGS sequence"/>
</dbReference>
<dbReference type="FunFam" id="3.30.460.10:FF:000001">
    <property type="entry name" value="GTP pyrophosphokinase RelA"/>
    <property type="match status" value="1"/>
</dbReference>
<evidence type="ECO:0000256" key="2">
    <source>
        <dbReference type="RuleBase" id="RU003847"/>
    </source>
</evidence>
<feature type="domain" description="HD" evidence="4">
    <location>
        <begin position="71"/>
        <end position="170"/>
    </location>
</feature>
<dbReference type="Pfam" id="PF13328">
    <property type="entry name" value="HD_4"/>
    <property type="match status" value="1"/>
</dbReference>
<dbReference type="InterPro" id="IPR043519">
    <property type="entry name" value="NT_sf"/>
</dbReference>
<dbReference type="PANTHER" id="PTHR21262">
    <property type="entry name" value="GUANOSINE-3',5'-BIS DIPHOSPHATE 3'-PYROPHOSPHOHYDROLASE"/>
    <property type="match status" value="1"/>
</dbReference>